<dbReference type="SUPFAM" id="SSF46785">
    <property type="entry name" value="Winged helix' DNA-binding domain"/>
    <property type="match status" value="1"/>
</dbReference>
<comment type="subunit">
    <text evidence="6">Component of the cohesin complex.</text>
</comment>
<protein>
    <submittedName>
        <fullName evidence="10">Sister chromatid cohesion 1 protein 3</fullName>
    </submittedName>
</protein>
<feature type="compositionally biased region" description="Basic and acidic residues" evidence="7">
    <location>
        <begin position="212"/>
        <end position="221"/>
    </location>
</feature>
<dbReference type="OMA" id="QQEEPYG"/>
<dbReference type="PANTHER" id="PTHR12585:SF55">
    <property type="entry name" value="SISTER CHROMATID COHESION 1 PROTEIN 3"/>
    <property type="match status" value="1"/>
</dbReference>
<feature type="domain" description="Rad21/Rec8-like protein C-terminal eukaryotic" evidence="8">
    <location>
        <begin position="593"/>
        <end position="645"/>
    </location>
</feature>
<evidence type="ECO:0000313" key="10">
    <source>
        <dbReference type="EnsemblPlants" id="EMT03612"/>
    </source>
</evidence>
<dbReference type="GO" id="GO:0007062">
    <property type="term" value="P:sister chromatid cohesion"/>
    <property type="evidence" value="ECO:0007669"/>
    <property type="project" value="InterPro"/>
</dbReference>
<dbReference type="GO" id="GO:0003682">
    <property type="term" value="F:chromatin binding"/>
    <property type="evidence" value="ECO:0007669"/>
    <property type="project" value="TreeGrafter"/>
</dbReference>
<feature type="region of interest" description="Disordered" evidence="7">
    <location>
        <begin position="202"/>
        <end position="276"/>
    </location>
</feature>
<evidence type="ECO:0000256" key="4">
    <source>
        <dbReference type="ARBA" id="ARBA00022829"/>
    </source>
</evidence>
<keyword evidence="3" id="KW-0498">Mitosis</keyword>
<dbReference type="AlphaFoldDB" id="N1QS12"/>
<comment type="subcellular location">
    <subcellularLocation>
        <location evidence="1">Nucleus</location>
    </subcellularLocation>
</comment>
<dbReference type="PANTHER" id="PTHR12585">
    <property type="entry name" value="SCC1 / RAD21 FAMILY MEMBER"/>
    <property type="match status" value="1"/>
</dbReference>
<name>N1QS12_AEGTA</name>
<evidence type="ECO:0000256" key="5">
    <source>
        <dbReference type="ARBA" id="ARBA00023242"/>
    </source>
</evidence>
<keyword evidence="3" id="KW-0131">Cell cycle</keyword>
<dbReference type="EnsemblPlants" id="EMT03612">
    <property type="protein sequence ID" value="EMT03612"/>
    <property type="gene ID" value="F775_04043"/>
</dbReference>
<comment type="similarity">
    <text evidence="2">Belongs to the rad21 family.</text>
</comment>
<feature type="region of interest" description="Disordered" evidence="7">
    <location>
        <begin position="415"/>
        <end position="537"/>
    </location>
</feature>
<accession>N1QS12</accession>
<dbReference type="InterPro" id="IPR036390">
    <property type="entry name" value="WH_DNA-bd_sf"/>
</dbReference>
<dbReference type="GO" id="GO:0008278">
    <property type="term" value="C:cohesin complex"/>
    <property type="evidence" value="ECO:0007669"/>
    <property type="project" value="InterPro"/>
</dbReference>
<keyword evidence="3" id="KW-0132">Cell division</keyword>
<dbReference type="InterPro" id="IPR023093">
    <property type="entry name" value="ScpA-like_C"/>
</dbReference>
<feature type="compositionally biased region" description="Low complexity" evidence="7">
    <location>
        <begin position="504"/>
        <end position="513"/>
    </location>
</feature>
<proteinExistence type="inferred from homology"/>
<dbReference type="InterPro" id="IPR006909">
    <property type="entry name" value="Rad21/Rec8_C_eu"/>
</dbReference>
<evidence type="ECO:0000256" key="1">
    <source>
        <dbReference type="ARBA" id="ARBA00004123"/>
    </source>
</evidence>
<dbReference type="ExpressionAtlas" id="N1QS12">
    <property type="expression patterns" value="baseline"/>
</dbReference>
<evidence type="ECO:0000256" key="2">
    <source>
        <dbReference type="ARBA" id="ARBA00009870"/>
    </source>
</evidence>
<dbReference type="CDD" id="cd21793">
    <property type="entry name" value="Rad21_Rec8_M_AtSYN1-like"/>
    <property type="match status" value="1"/>
</dbReference>
<keyword evidence="4" id="KW-0159">Chromosome partition</keyword>
<dbReference type="GO" id="GO:0005634">
    <property type="term" value="C:nucleus"/>
    <property type="evidence" value="ECO:0007669"/>
    <property type="project" value="UniProtKB-SubCell"/>
</dbReference>
<keyword evidence="5" id="KW-0539">Nucleus</keyword>
<sequence length="651" mass="71224">MFYSHSVLARKSPLGTVWIAAHLERKAINRTQIDGVDVRSYAESIMDPEVPIALRLSAHLLLGLVRIYSWKVNHLFQDCNRMLSAIRTAAAFAPARPDIDLPPDADRAPFAAISLPATFSLDDWNLDDWNLDDAILLIESPDNHRRAADEITLPAEQYVMVTLDEDGPSPACRSLRFEPEPQEEGTFPPFPEDAVSVDLPPQDSFHTNGHQDSPEILRRAPDSVTRFTDGSGSDPMDEDPSPFIEKVTTPPAMHPSLSPVRGSSFPGTSIPDLPTGVSHDPIPMEEDEEPVGTGTLVPAAAFILEPSPPPVQGNKRRRTQNNAQVNPRIDEIVVLPNDDMRSQVDGDNLQRLVRRRKALPHTALDTWRFNRIRQKDSLLSEPLVQGMCTDLQKAYERNYPRVSDSHADADAAKIVDGDAPPRNADTHEPEPHVTPMSSQEPEPHVTPMSPVNGEATPFDTTPELPRFSLQMDLSPVREEDDSPFIKTPAGRNGTPGSGLGGTGATATAPPTHGSDATPGQNTRGSDPNGSQFPFGDDYLDEHLPEIPVLMNTPSVMSSSDTGATGQSSMSTRTRAAAKFYKGMMSSATSEDQQRGKFSLSIILDGRTRKQAASMFFETLALKSYDYIDVYQEEAYGDISVSVRPSLSSAKL</sequence>
<dbReference type="Pfam" id="PF04825">
    <property type="entry name" value="Rad21_Rec8_N"/>
    <property type="match status" value="1"/>
</dbReference>
<evidence type="ECO:0000259" key="9">
    <source>
        <dbReference type="Pfam" id="PF04825"/>
    </source>
</evidence>
<evidence type="ECO:0000256" key="7">
    <source>
        <dbReference type="SAM" id="MobiDB-lite"/>
    </source>
</evidence>
<dbReference type="InterPro" id="IPR006910">
    <property type="entry name" value="Rad21_Rec8_N"/>
</dbReference>
<feature type="domain" description="Rad21/Rec8-like protein N-terminal" evidence="9">
    <location>
        <begin position="1"/>
        <end position="105"/>
    </location>
</feature>
<dbReference type="GO" id="GO:1990414">
    <property type="term" value="P:replication-born double-strand break repair via sister chromatid exchange"/>
    <property type="evidence" value="ECO:0007669"/>
    <property type="project" value="TreeGrafter"/>
</dbReference>
<dbReference type="FunFam" id="1.10.10.580:FF:000002">
    <property type="entry name" value="Sister chromatid cohesion 1 protein 4"/>
    <property type="match status" value="1"/>
</dbReference>
<dbReference type="GO" id="GO:0007059">
    <property type="term" value="P:chromosome segregation"/>
    <property type="evidence" value="ECO:0007669"/>
    <property type="project" value="UniProtKB-KW"/>
</dbReference>
<reference evidence="10" key="1">
    <citation type="submission" date="2015-06" db="UniProtKB">
        <authorList>
            <consortium name="EnsemblPlants"/>
        </authorList>
    </citation>
    <scope>IDENTIFICATION</scope>
</reference>
<dbReference type="Pfam" id="PF04824">
    <property type="entry name" value="Rad21_Rec8"/>
    <property type="match status" value="1"/>
</dbReference>
<organism evidence="10">
    <name type="scientific">Aegilops tauschii</name>
    <name type="common">Tausch's goatgrass</name>
    <name type="synonym">Aegilops squarrosa</name>
    <dbReference type="NCBI Taxonomy" id="37682"/>
    <lineage>
        <taxon>Eukaryota</taxon>
        <taxon>Viridiplantae</taxon>
        <taxon>Streptophyta</taxon>
        <taxon>Embryophyta</taxon>
        <taxon>Tracheophyta</taxon>
        <taxon>Spermatophyta</taxon>
        <taxon>Magnoliopsida</taxon>
        <taxon>Liliopsida</taxon>
        <taxon>Poales</taxon>
        <taxon>Poaceae</taxon>
        <taxon>BOP clade</taxon>
        <taxon>Pooideae</taxon>
        <taxon>Triticodae</taxon>
        <taxon>Triticeae</taxon>
        <taxon>Triticinae</taxon>
        <taxon>Aegilops</taxon>
    </lineage>
</organism>
<feature type="compositionally biased region" description="Polar residues" evidence="7">
    <location>
        <begin position="517"/>
        <end position="531"/>
    </location>
</feature>
<feature type="compositionally biased region" description="Gly residues" evidence="7">
    <location>
        <begin position="493"/>
        <end position="503"/>
    </location>
</feature>
<evidence type="ECO:0000256" key="3">
    <source>
        <dbReference type="ARBA" id="ARBA00022776"/>
    </source>
</evidence>
<dbReference type="InterPro" id="IPR039781">
    <property type="entry name" value="Rad21/Rec8-like"/>
</dbReference>
<evidence type="ECO:0000256" key="6">
    <source>
        <dbReference type="ARBA" id="ARBA00064543"/>
    </source>
</evidence>
<evidence type="ECO:0000259" key="8">
    <source>
        <dbReference type="Pfam" id="PF04824"/>
    </source>
</evidence>
<dbReference type="Gene3D" id="1.10.10.580">
    <property type="entry name" value="Structural maintenance of chromosome 1. Chain E"/>
    <property type="match status" value="1"/>
</dbReference>